<accession>A0A1V0SE12</accession>
<sequence length="332" mass="38783">MVIKNKTIIKNSVQKKIKCEQEFGQINKICLGKSKFLSLENISGIPDYKDVIKFSIDDNPIKNIYLLSHNNNSFLSDHQIEFIVQIIKKTVRWIKNIFDIDNNTTFNLILMGSTAKKYFPEKEKPLTENNVNSADSTFFSTGDINIRIYRKEELIKVLIHETIHCTKVEKAVIPINNIYNVNGKLLLTEAVVEALATYINCMIYSELFNKNINDLIINEINFGILQTAKILDHFNFTSIIDFLENKNKKIIQKTAAFEYHILKTILLMNFDKMIELLKKNESLEKIITNELKNKEYQTRVNEHIARIKNLPENIKKTFRMTMTDIRLNDIHY</sequence>
<gene>
    <name evidence="1" type="ORF">Indivirus_6_8</name>
</gene>
<name>A0A1V0SE12_9VIRU</name>
<organism evidence="1">
    <name type="scientific">Indivirus ILV1</name>
    <dbReference type="NCBI Taxonomy" id="1977633"/>
    <lineage>
        <taxon>Viruses</taxon>
        <taxon>Varidnaviria</taxon>
        <taxon>Bamfordvirae</taxon>
        <taxon>Nucleocytoviricota</taxon>
        <taxon>Megaviricetes</taxon>
        <taxon>Imitervirales</taxon>
        <taxon>Mimiviridae</taxon>
        <taxon>Klosneuvirinae</taxon>
        <taxon>Indivirus</taxon>
    </lineage>
</organism>
<reference evidence="1" key="1">
    <citation type="journal article" date="2017" name="Science">
        <title>Giant viruses with an expanded complement of translation system components.</title>
        <authorList>
            <person name="Schulz F."/>
            <person name="Yutin N."/>
            <person name="Ivanova N.N."/>
            <person name="Ortega D.R."/>
            <person name="Lee T.K."/>
            <person name="Vierheilig J."/>
            <person name="Daims H."/>
            <person name="Horn M."/>
            <person name="Wagner M."/>
            <person name="Jensen G.J."/>
            <person name="Kyrpides N.C."/>
            <person name="Koonin E.V."/>
            <person name="Woyke T."/>
        </authorList>
    </citation>
    <scope>NUCLEOTIDE SEQUENCE</scope>
    <source>
        <strain evidence="1">ILV1</strain>
    </source>
</reference>
<proteinExistence type="predicted"/>
<evidence type="ECO:0000313" key="1">
    <source>
        <dbReference type="EMBL" id="ARF09942.1"/>
    </source>
</evidence>
<dbReference type="EMBL" id="KY684090">
    <property type="protein sequence ID" value="ARF09942.1"/>
    <property type="molecule type" value="Genomic_DNA"/>
</dbReference>
<protein>
    <submittedName>
        <fullName evidence="1">Uncharacterized protein</fullName>
    </submittedName>
</protein>